<feature type="region of interest" description="Disordered" evidence="1">
    <location>
        <begin position="69"/>
        <end position="109"/>
    </location>
</feature>
<feature type="domain" description="UBA" evidence="2">
    <location>
        <begin position="230"/>
        <end position="269"/>
    </location>
</feature>
<keyword evidence="4" id="KW-1185">Reference proteome</keyword>
<dbReference type="GeneID" id="87811219"/>
<dbReference type="SUPFAM" id="SSF46934">
    <property type="entry name" value="UBA-like"/>
    <property type="match status" value="1"/>
</dbReference>
<sequence length="376" mass="38722">MTKIQLTADQLAAVGPLAHEGGVAPTITLTSDQLATVGPSATEAAAEKAKAGGPSVTLTADQLAGAEYDPAAASANRSRRGSFNPLSRKSSREPTPAPAAAATGPKTLTADQLAGAEFDYEAATERSRRGSQKGLSLSRTASREPAAATSALAGKTRTVTLTPAQVAAANEHGHATLTADQLAAVGTMTPAPGSRRQSFAAVSLSRKSSRDPAQAARGPITAEQLANAGSFEDNLQSLIDMGFPARAAKIQLKRSDNNPTDAAEHLVHVAHRPDTGAGGDPWGHPDCPVCVRHTQQANAAENLHDYKLEHGKGVGNAIHSGAHAVGDALTNAVRKLGIGKGDKEESSSDARRGSIGAMLRRPSIKKGLEKYDKEIA</sequence>
<evidence type="ECO:0000313" key="4">
    <source>
        <dbReference type="Proteomes" id="UP000827549"/>
    </source>
</evidence>
<dbReference type="EMBL" id="CP086719">
    <property type="protein sequence ID" value="WOO84532.1"/>
    <property type="molecule type" value="Genomic_DNA"/>
</dbReference>
<reference evidence="3" key="1">
    <citation type="submission" date="2023-10" db="EMBL/GenBank/DDBJ databases">
        <authorList>
            <person name="Noh H."/>
        </authorList>
    </citation>
    <scope>NUCLEOTIDE SEQUENCE</scope>
    <source>
        <strain evidence="3">DUCC4014</strain>
    </source>
</reference>
<dbReference type="Gene3D" id="1.10.8.10">
    <property type="entry name" value="DNA helicase RuvA subunit, C-terminal domain"/>
    <property type="match status" value="1"/>
</dbReference>
<dbReference type="CDD" id="cd14291">
    <property type="entry name" value="UBA1_NUB1_like"/>
    <property type="match status" value="1"/>
</dbReference>
<dbReference type="AlphaFoldDB" id="A0AAF0YDR8"/>
<gene>
    <name evidence="3" type="ORF">LOC62_06G008049</name>
</gene>
<evidence type="ECO:0000256" key="1">
    <source>
        <dbReference type="SAM" id="MobiDB-lite"/>
    </source>
</evidence>
<accession>A0AAF0YDR8</accession>
<evidence type="ECO:0000259" key="2">
    <source>
        <dbReference type="PROSITE" id="PS50030"/>
    </source>
</evidence>
<dbReference type="PROSITE" id="PS50030">
    <property type="entry name" value="UBA"/>
    <property type="match status" value="1"/>
</dbReference>
<protein>
    <recommendedName>
        <fullName evidence="2">UBA domain-containing protein</fullName>
    </recommendedName>
</protein>
<dbReference type="Proteomes" id="UP000827549">
    <property type="component" value="Chromosome 6"/>
</dbReference>
<dbReference type="InterPro" id="IPR015940">
    <property type="entry name" value="UBA"/>
</dbReference>
<feature type="region of interest" description="Disordered" evidence="1">
    <location>
        <begin position="121"/>
        <end position="154"/>
    </location>
</feature>
<feature type="compositionally biased region" description="Basic and acidic residues" evidence="1">
    <location>
        <begin position="340"/>
        <end position="352"/>
    </location>
</feature>
<evidence type="ECO:0000313" key="3">
    <source>
        <dbReference type="EMBL" id="WOO84532.1"/>
    </source>
</evidence>
<name>A0AAF0YDR8_9TREE</name>
<feature type="region of interest" description="Disordered" evidence="1">
    <location>
        <begin position="189"/>
        <end position="220"/>
    </location>
</feature>
<proteinExistence type="predicted"/>
<organism evidence="3 4">
    <name type="scientific">Vanrija pseudolonga</name>
    <dbReference type="NCBI Taxonomy" id="143232"/>
    <lineage>
        <taxon>Eukaryota</taxon>
        <taxon>Fungi</taxon>
        <taxon>Dikarya</taxon>
        <taxon>Basidiomycota</taxon>
        <taxon>Agaricomycotina</taxon>
        <taxon>Tremellomycetes</taxon>
        <taxon>Trichosporonales</taxon>
        <taxon>Trichosporonaceae</taxon>
        <taxon>Vanrija</taxon>
    </lineage>
</organism>
<dbReference type="RefSeq" id="XP_062630558.1">
    <property type="nucleotide sequence ID" value="XM_062774574.1"/>
</dbReference>
<feature type="compositionally biased region" description="Low complexity" evidence="1">
    <location>
        <begin position="98"/>
        <end position="109"/>
    </location>
</feature>
<feature type="region of interest" description="Disordered" evidence="1">
    <location>
        <begin position="339"/>
        <end position="363"/>
    </location>
</feature>
<dbReference type="InterPro" id="IPR009060">
    <property type="entry name" value="UBA-like_sf"/>
</dbReference>